<dbReference type="Proteomes" id="UP000471640">
    <property type="component" value="Unassembled WGS sequence"/>
</dbReference>
<dbReference type="AlphaFoldDB" id="A0A6P1DSG8"/>
<dbReference type="InterPro" id="IPR008972">
    <property type="entry name" value="Cupredoxin"/>
</dbReference>
<keyword evidence="3" id="KW-1185">Reference proteome</keyword>
<evidence type="ECO:0000256" key="1">
    <source>
        <dbReference type="SAM" id="SignalP"/>
    </source>
</evidence>
<dbReference type="SUPFAM" id="SSF49503">
    <property type="entry name" value="Cupredoxins"/>
    <property type="match status" value="1"/>
</dbReference>
<protein>
    <recommendedName>
        <fullName evidence="4">HYR domain-containing protein</fullName>
    </recommendedName>
</protein>
<dbReference type="Gene3D" id="2.60.40.420">
    <property type="entry name" value="Cupredoxins - blue copper proteins"/>
    <property type="match status" value="1"/>
</dbReference>
<keyword evidence="1" id="KW-0732">Signal</keyword>
<sequence length="817" mass="83238">MQTQLTPVAAAVSLALGCGNAWAIDYYLAAKAYDKALPDGTSVPMWGYVEDTDGTCFNASDDAARVTCVEALADPVAPGPRLSVPSGQTALRIYLSNALPEPTSIVITGQEMPIGNYPGVSPSSGPTWDDGSTGNRTSSTQRVRSFVPEAPANGGRMGYIWNNGQGTPIDRPGSFIYHSGTWPQKQVYMGLSGLVTKDAAAEEVYPGVSYTNEVVLFYSDLDPAFNAAVSNGSLSTAIDRHPTWFLVNGEPFVQGTTEDLEAGAAGEATLLRLASTATDTHVAVLQGMDMTIHAEDGLVYTYQQGASSVPAPRVQYSAMLPPAKTKDAIVVAPEEGRYAVYDGNGYMTNPSNPAVEATGDGVGGMLRFLAFGAGGGGGPGNTAPVVTAPTPDPLTVSAPLCETTLSSGDGAVAAWLALATAADNEDGALTPTNDAPTDLAIGDTLVTFSATDSDGAAGTATATIQVAETPNTPPTLTAPDPVEISVPNGTTTVPATDAAIAAWLASVAATDTEDGPLTASSDAPAELTPGAVTTVNFIATDACGLEATGSSTVTVVEQDVPTPTVTLYFSTQGGGNNNPVPGVAAPYDDADIYSVDTDTNYARLYDAIDDLGLPGNANIDGLSIDGNILYLSFAAANTTVPGLGTVPDEDVVAYDTSSSTWSTYFDGSLCGLDASNGRDNGRDIDAISVSGGTLYFSTVGGGNSNSVGGVTGPYDDADVYTWSGEATGAANCARALDGSTVGLPGNADIDGLTVVGGTYYMSFIASGGTTVPPLGAVQDESVVSYDGSTWTLYFSGVGQLDSNNGQNLDAIQVVPTP</sequence>
<accession>A0A6P1DSG8</accession>
<feature type="signal peptide" evidence="1">
    <location>
        <begin position="1"/>
        <end position="23"/>
    </location>
</feature>
<comment type="caution">
    <text evidence="2">The sequence shown here is derived from an EMBL/GenBank/DDBJ whole genome shotgun (WGS) entry which is preliminary data.</text>
</comment>
<evidence type="ECO:0000313" key="2">
    <source>
        <dbReference type="EMBL" id="NEX18952.1"/>
    </source>
</evidence>
<organism evidence="2 3">
    <name type="scientific">Thiorhodococcus mannitoliphagus</name>
    <dbReference type="NCBI Taxonomy" id="329406"/>
    <lineage>
        <taxon>Bacteria</taxon>
        <taxon>Pseudomonadati</taxon>
        <taxon>Pseudomonadota</taxon>
        <taxon>Gammaproteobacteria</taxon>
        <taxon>Chromatiales</taxon>
        <taxon>Chromatiaceae</taxon>
        <taxon>Thiorhodococcus</taxon>
    </lineage>
</organism>
<evidence type="ECO:0008006" key="4">
    <source>
        <dbReference type="Google" id="ProtNLM"/>
    </source>
</evidence>
<reference evidence="3" key="1">
    <citation type="journal article" date="2020" name="Microbiol. Resour. Announc.">
        <title>Draft Genome Sequences of Thiorhodococcus mannitoliphagus and Thiorhodococcus minor, Purple Sulfur Photosynthetic Bacteria in the Gammaproteobacterial Family Chromatiaceae.</title>
        <authorList>
            <person name="Aviles F.A."/>
            <person name="Meyer T.E."/>
            <person name="Kyndt J.A."/>
        </authorList>
    </citation>
    <scope>NUCLEOTIDE SEQUENCE [LARGE SCALE GENOMIC DNA]</scope>
    <source>
        <strain evidence="3">DSM 18266</strain>
    </source>
</reference>
<name>A0A6P1DSG8_9GAMM</name>
<gene>
    <name evidence="2" type="ORF">G3480_01240</name>
</gene>
<reference evidence="2 3" key="2">
    <citation type="submission" date="2020-02" db="EMBL/GenBank/DDBJ databases">
        <title>Genome sequences of Thiorhodococcus mannitoliphagus and Thiorhodococcus minor, purple sulfur photosynthetic bacteria in the gammaproteobacterial family, Chromatiaceae.</title>
        <authorList>
            <person name="Aviles F.A."/>
            <person name="Meyer T.E."/>
            <person name="Kyndt J.A."/>
        </authorList>
    </citation>
    <scope>NUCLEOTIDE SEQUENCE [LARGE SCALE GENOMIC DNA]</scope>
    <source>
        <strain evidence="2 3">DSM 18266</strain>
    </source>
</reference>
<dbReference type="RefSeq" id="WP_164651837.1">
    <property type="nucleotide sequence ID" value="NZ_JAAIJR010000003.1"/>
</dbReference>
<dbReference type="EMBL" id="JAAIJR010000003">
    <property type="protein sequence ID" value="NEX18952.1"/>
    <property type="molecule type" value="Genomic_DNA"/>
</dbReference>
<evidence type="ECO:0000313" key="3">
    <source>
        <dbReference type="Proteomes" id="UP000471640"/>
    </source>
</evidence>
<proteinExistence type="predicted"/>
<feature type="chain" id="PRO_5026847567" description="HYR domain-containing protein" evidence="1">
    <location>
        <begin position="24"/>
        <end position="817"/>
    </location>
</feature>